<feature type="domain" description="RAP" evidence="1">
    <location>
        <begin position="307"/>
        <end position="369"/>
    </location>
</feature>
<dbReference type="Pfam" id="PF08373">
    <property type="entry name" value="RAP"/>
    <property type="match status" value="1"/>
</dbReference>
<accession>A0AA36N3Z4</accession>
<organism evidence="2 3">
    <name type="scientific">Effrenium voratum</name>
    <dbReference type="NCBI Taxonomy" id="2562239"/>
    <lineage>
        <taxon>Eukaryota</taxon>
        <taxon>Sar</taxon>
        <taxon>Alveolata</taxon>
        <taxon>Dinophyceae</taxon>
        <taxon>Suessiales</taxon>
        <taxon>Symbiodiniaceae</taxon>
        <taxon>Effrenium</taxon>
    </lineage>
</organism>
<sequence>MPIFLASRFSWAPMPSAPWLAWHSSGLFIWSAAGCATPRRRLWQRRLQRLEELDLPVNFITDRGAVALARGLEGHPSLRYLGLPSNSVGHTGFAAIADLVRATPRLVDVNLRLNKPVCLATGRLLAAARRARAANPVELRHEFESLDALLPRSDFHAFVLCHLYLIVTWIGLMPDALRRAFLERCAEVDAGSPLVAPDDAVAPDIAKYQQDAEIFRRRSHSFRNIFVIEASLRKETWAFFTSLPAEVRSYLDRVQDTCKELRHQGANSFAKQVAEVLGQLGVVCELNRMAGPLELHLVVKAVGDTEIVYECCEADAYCAARQDQRTSPPTVETKLRQKLLQRMGYQLVHMNVWEWNRLSEAQRINYMVKLQSLPA</sequence>
<dbReference type="AlphaFoldDB" id="A0AA36N3Z4"/>
<name>A0AA36N3Z4_9DINO</name>
<dbReference type="SMART" id="SM00952">
    <property type="entry name" value="RAP"/>
    <property type="match status" value="1"/>
</dbReference>
<dbReference type="Gene3D" id="3.80.10.10">
    <property type="entry name" value="Ribonuclease Inhibitor"/>
    <property type="match status" value="1"/>
</dbReference>
<proteinExistence type="predicted"/>
<dbReference type="EMBL" id="CAUJNA010001735">
    <property type="protein sequence ID" value="CAJ1388683.1"/>
    <property type="molecule type" value="Genomic_DNA"/>
</dbReference>
<gene>
    <name evidence="2" type="ORF">EVOR1521_LOCUS14496</name>
</gene>
<dbReference type="SUPFAM" id="SSF52047">
    <property type="entry name" value="RNI-like"/>
    <property type="match status" value="1"/>
</dbReference>
<dbReference type="InterPro" id="IPR032675">
    <property type="entry name" value="LRR_dom_sf"/>
</dbReference>
<dbReference type="SMART" id="SM00368">
    <property type="entry name" value="LRR_RI"/>
    <property type="match status" value="2"/>
</dbReference>
<keyword evidence="3" id="KW-1185">Reference proteome</keyword>
<dbReference type="Proteomes" id="UP001178507">
    <property type="component" value="Unassembled WGS sequence"/>
</dbReference>
<reference evidence="2" key="1">
    <citation type="submission" date="2023-08" db="EMBL/GenBank/DDBJ databases">
        <authorList>
            <person name="Chen Y."/>
            <person name="Shah S."/>
            <person name="Dougan E. K."/>
            <person name="Thang M."/>
            <person name="Chan C."/>
        </authorList>
    </citation>
    <scope>NUCLEOTIDE SEQUENCE</scope>
</reference>
<evidence type="ECO:0000259" key="1">
    <source>
        <dbReference type="PROSITE" id="PS51286"/>
    </source>
</evidence>
<evidence type="ECO:0000313" key="2">
    <source>
        <dbReference type="EMBL" id="CAJ1388683.1"/>
    </source>
</evidence>
<evidence type="ECO:0000313" key="3">
    <source>
        <dbReference type="Proteomes" id="UP001178507"/>
    </source>
</evidence>
<protein>
    <recommendedName>
        <fullName evidence="1">RAP domain-containing protein</fullName>
    </recommendedName>
</protein>
<dbReference type="InterPro" id="IPR013584">
    <property type="entry name" value="RAP"/>
</dbReference>
<comment type="caution">
    <text evidence="2">The sequence shown here is derived from an EMBL/GenBank/DDBJ whole genome shotgun (WGS) entry which is preliminary data.</text>
</comment>
<dbReference type="PROSITE" id="PS51286">
    <property type="entry name" value="RAP"/>
    <property type="match status" value="1"/>
</dbReference>